<dbReference type="AlphaFoldDB" id="A0A445FT40"/>
<dbReference type="PANTHER" id="PTHR33132:SF92">
    <property type="entry name" value="SERINE-RICH PROTEIN"/>
    <property type="match status" value="1"/>
</dbReference>
<keyword evidence="3" id="KW-1185">Reference proteome</keyword>
<evidence type="ECO:0000313" key="3">
    <source>
        <dbReference type="Proteomes" id="UP000289340"/>
    </source>
</evidence>
<protein>
    <submittedName>
        <fullName evidence="2">Uncharacterized protein</fullName>
    </submittedName>
</protein>
<dbReference type="Proteomes" id="UP000289340">
    <property type="component" value="Chromosome 18"/>
</dbReference>
<accession>A0A445FT40</accession>
<dbReference type="PANTHER" id="PTHR33132">
    <property type="entry name" value="OSJNBB0118P14.9 PROTEIN"/>
    <property type="match status" value="1"/>
</dbReference>
<organism evidence="2 3">
    <name type="scientific">Glycine soja</name>
    <name type="common">Wild soybean</name>
    <dbReference type="NCBI Taxonomy" id="3848"/>
    <lineage>
        <taxon>Eukaryota</taxon>
        <taxon>Viridiplantae</taxon>
        <taxon>Streptophyta</taxon>
        <taxon>Embryophyta</taxon>
        <taxon>Tracheophyta</taxon>
        <taxon>Spermatophyta</taxon>
        <taxon>Magnoliopsida</taxon>
        <taxon>eudicotyledons</taxon>
        <taxon>Gunneridae</taxon>
        <taxon>Pentapetalae</taxon>
        <taxon>rosids</taxon>
        <taxon>fabids</taxon>
        <taxon>Fabales</taxon>
        <taxon>Fabaceae</taxon>
        <taxon>Papilionoideae</taxon>
        <taxon>50 kb inversion clade</taxon>
        <taxon>NPAAA clade</taxon>
        <taxon>indigoferoid/millettioid clade</taxon>
        <taxon>Phaseoleae</taxon>
        <taxon>Glycine</taxon>
        <taxon>Glycine subgen. Soja</taxon>
    </lineage>
</organism>
<reference evidence="2 3" key="1">
    <citation type="submission" date="2018-09" db="EMBL/GenBank/DDBJ databases">
        <title>A high-quality reference genome of wild soybean provides a powerful tool to mine soybean genomes.</title>
        <authorList>
            <person name="Xie M."/>
            <person name="Chung C.Y.L."/>
            <person name="Li M.-W."/>
            <person name="Wong F.-L."/>
            <person name="Chan T.-F."/>
            <person name="Lam H.-M."/>
        </authorList>
    </citation>
    <scope>NUCLEOTIDE SEQUENCE [LARGE SCALE GENOMIC DNA]</scope>
    <source>
        <strain evidence="3">cv. W05</strain>
        <tissue evidence="2">Hypocotyl of etiolated seedlings</tissue>
    </source>
</reference>
<evidence type="ECO:0000256" key="1">
    <source>
        <dbReference type="SAM" id="MobiDB-lite"/>
    </source>
</evidence>
<gene>
    <name evidence="2" type="ORF">D0Y65_048476</name>
</gene>
<dbReference type="EMBL" id="QZWG01000018">
    <property type="protein sequence ID" value="RZB52065.1"/>
    <property type="molecule type" value="Genomic_DNA"/>
</dbReference>
<proteinExistence type="predicted"/>
<feature type="compositionally biased region" description="Basic and acidic residues" evidence="1">
    <location>
        <begin position="109"/>
        <end position="121"/>
    </location>
</feature>
<comment type="caution">
    <text evidence="2">The sequence shown here is derived from an EMBL/GenBank/DDBJ whole genome shotgun (WGS) entry which is preliminary data.</text>
</comment>
<name>A0A445FT40_GLYSO</name>
<feature type="region of interest" description="Disordered" evidence="1">
    <location>
        <begin position="100"/>
        <end position="121"/>
    </location>
</feature>
<sequence length="140" mass="15346">MSAIMCGSEKHWCLLFRGQTLRQDSMQLHKKELKSMESDQKVQIASWSEVMSGAGVEFHQGAPNLGQGGGGGLQRQPSMTKNNCLCSPTTHSGSFRCRLHRSPSLQRTKSMESESLRDHASKVHASIVDAVADANKDPVH</sequence>
<evidence type="ECO:0000313" key="2">
    <source>
        <dbReference type="EMBL" id="RZB52065.1"/>
    </source>
</evidence>